<proteinExistence type="predicted"/>
<dbReference type="EMBL" id="QGNW01002530">
    <property type="protein sequence ID" value="RVW18372.1"/>
    <property type="molecule type" value="Genomic_DNA"/>
</dbReference>
<evidence type="ECO:0000313" key="2">
    <source>
        <dbReference type="EMBL" id="RVW18372.1"/>
    </source>
</evidence>
<dbReference type="SUPFAM" id="SSF56672">
    <property type="entry name" value="DNA/RNA polymerases"/>
    <property type="match status" value="1"/>
</dbReference>
<dbReference type="PANTHER" id="PTHR34072:SF55">
    <property type="entry name" value="DNA_RNA POLYMERASES SUPERFAMILY PROTEIN"/>
    <property type="match status" value="1"/>
</dbReference>
<reference evidence="2 3" key="1">
    <citation type="journal article" date="2018" name="PLoS Genet.">
        <title>Population sequencing reveals clonal diversity and ancestral inbreeding in the grapevine cultivar Chardonnay.</title>
        <authorList>
            <person name="Roach M.J."/>
            <person name="Johnson D.L."/>
            <person name="Bohlmann J."/>
            <person name="van Vuuren H.J."/>
            <person name="Jones S.J."/>
            <person name="Pretorius I.S."/>
            <person name="Schmidt S.A."/>
            <person name="Borneman A.R."/>
        </authorList>
    </citation>
    <scope>NUCLEOTIDE SEQUENCE [LARGE SCALE GENOMIC DNA]</scope>
    <source>
        <strain evidence="3">cv. Chardonnay</strain>
        <tissue evidence="2">Leaf</tissue>
    </source>
</reference>
<gene>
    <name evidence="2" type="ORF">CK203_112306</name>
</gene>
<comment type="caution">
    <text evidence="2">The sequence shown here is derived from an EMBL/GenBank/DDBJ whole genome shotgun (WGS) entry which is preliminary data.</text>
</comment>
<organism evidence="2 3">
    <name type="scientific">Vitis vinifera</name>
    <name type="common">Grape</name>
    <dbReference type="NCBI Taxonomy" id="29760"/>
    <lineage>
        <taxon>Eukaryota</taxon>
        <taxon>Viridiplantae</taxon>
        <taxon>Streptophyta</taxon>
        <taxon>Embryophyta</taxon>
        <taxon>Tracheophyta</taxon>
        <taxon>Spermatophyta</taxon>
        <taxon>Magnoliopsida</taxon>
        <taxon>eudicotyledons</taxon>
        <taxon>Gunneridae</taxon>
        <taxon>Pentapetalae</taxon>
        <taxon>rosids</taxon>
        <taxon>Vitales</taxon>
        <taxon>Vitaceae</taxon>
        <taxon>Viteae</taxon>
        <taxon>Vitis</taxon>
    </lineage>
</organism>
<name>A0A438C543_VITVI</name>
<dbReference type="InterPro" id="IPR041577">
    <property type="entry name" value="RT_RNaseH_2"/>
</dbReference>
<dbReference type="InterPro" id="IPR043502">
    <property type="entry name" value="DNA/RNA_pol_sf"/>
</dbReference>
<feature type="domain" description="Reverse transcriptase/retrotransposon-derived protein RNase H-like" evidence="1">
    <location>
        <begin position="44"/>
        <end position="100"/>
    </location>
</feature>
<protein>
    <recommendedName>
        <fullName evidence="1">Reverse transcriptase/retrotransposon-derived protein RNase H-like domain-containing protein</fullName>
    </recommendedName>
</protein>
<dbReference type="PANTHER" id="PTHR34072">
    <property type="entry name" value="ENZYMATIC POLYPROTEIN-RELATED"/>
    <property type="match status" value="1"/>
</dbReference>
<dbReference type="AlphaFoldDB" id="A0A438C543"/>
<dbReference type="Pfam" id="PF17919">
    <property type="entry name" value="RT_RNaseH_2"/>
    <property type="match status" value="1"/>
</dbReference>
<accession>A0A438C543</accession>
<dbReference type="Proteomes" id="UP000288805">
    <property type="component" value="Unassembled WGS sequence"/>
</dbReference>
<evidence type="ECO:0000259" key="1">
    <source>
        <dbReference type="Pfam" id="PF17919"/>
    </source>
</evidence>
<evidence type="ECO:0000313" key="3">
    <source>
        <dbReference type="Proteomes" id="UP000288805"/>
    </source>
</evidence>
<sequence>MYNYAYQDDDAPTFYVNLSAANHMRNDLCNNVYVKPYKRGQFEWPEEVENAFKPLKHAMTSILTLTMPNLNEPSMIKSDASGEGIGAVLTQQGKPIAFMS</sequence>